<dbReference type="Proteomes" id="UP000182130">
    <property type="component" value="Unassembled WGS sequence"/>
</dbReference>
<name>A0A1G8TIX9_9MICC</name>
<keyword evidence="2" id="KW-1185">Reference proteome</keyword>
<evidence type="ECO:0000313" key="1">
    <source>
        <dbReference type="EMBL" id="SDJ41347.1"/>
    </source>
</evidence>
<proteinExistence type="predicted"/>
<dbReference type="GO" id="GO:0000160">
    <property type="term" value="P:phosphorelay signal transduction system"/>
    <property type="evidence" value="ECO:0007669"/>
    <property type="project" value="InterPro"/>
</dbReference>
<dbReference type="RefSeq" id="WP_084111163.1">
    <property type="nucleotide sequence ID" value="NZ_FNEI01000010.1"/>
</dbReference>
<dbReference type="AlphaFoldDB" id="A0A1G8TIX9"/>
<gene>
    <name evidence="1" type="ORF">SAMN05216555_110119</name>
</gene>
<evidence type="ECO:0000313" key="2">
    <source>
        <dbReference type="Proteomes" id="UP000182130"/>
    </source>
</evidence>
<sequence length="149" mass="15686">MSSPGTSEADGVGPERTGSADDSNWLPATGSGQPLLDLAVFQLLEDQLDNPLIARSFASDFAKLWTLRYEVLAGAVERGDIAGALEAILSLKTSSIMVGGMRLAGLAGEFEEHIRKGGVRDARSLLAAVAECGHATVLELQGSYVLRNE</sequence>
<organism evidence="1 2">
    <name type="scientific">Arthrobacter cupressi</name>
    <dbReference type="NCBI Taxonomy" id="1045773"/>
    <lineage>
        <taxon>Bacteria</taxon>
        <taxon>Bacillati</taxon>
        <taxon>Actinomycetota</taxon>
        <taxon>Actinomycetes</taxon>
        <taxon>Micrococcales</taxon>
        <taxon>Micrococcaceae</taxon>
        <taxon>Arthrobacter</taxon>
    </lineage>
</organism>
<dbReference type="STRING" id="1045773.SAMN05216555_110119"/>
<dbReference type="OrthoDB" id="4964540at2"/>
<dbReference type="EMBL" id="FNEI01000010">
    <property type="protein sequence ID" value="SDJ41347.1"/>
    <property type="molecule type" value="Genomic_DNA"/>
</dbReference>
<dbReference type="InterPro" id="IPR036641">
    <property type="entry name" value="HPT_dom_sf"/>
</dbReference>
<dbReference type="SUPFAM" id="SSF47226">
    <property type="entry name" value="Histidine-containing phosphotransfer domain, HPT domain"/>
    <property type="match status" value="1"/>
</dbReference>
<evidence type="ECO:0008006" key="3">
    <source>
        <dbReference type="Google" id="ProtNLM"/>
    </source>
</evidence>
<protein>
    <recommendedName>
        <fullName evidence="3">Hpt domain-containing protein</fullName>
    </recommendedName>
</protein>
<reference evidence="2" key="1">
    <citation type="submission" date="2016-10" db="EMBL/GenBank/DDBJ databases">
        <authorList>
            <person name="Varghese N."/>
            <person name="Submissions S."/>
        </authorList>
    </citation>
    <scope>NUCLEOTIDE SEQUENCE [LARGE SCALE GENOMIC DNA]</scope>
    <source>
        <strain evidence="2">CGMCC 1.10783</strain>
    </source>
</reference>
<accession>A0A1G8TIX9</accession>
<dbReference type="Gene3D" id="1.20.120.160">
    <property type="entry name" value="HPT domain"/>
    <property type="match status" value="1"/>
</dbReference>